<proteinExistence type="predicted"/>
<feature type="chain" id="PRO_5046102443" description="Transporter substrate-binding domain-containing protein" evidence="1">
    <location>
        <begin position="21"/>
        <end position="255"/>
    </location>
</feature>
<dbReference type="PANTHER" id="PTHR35936">
    <property type="entry name" value="MEMBRANE-BOUND LYTIC MUREIN TRANSGLYCOSYLASE F"/>
    <property type="match status" value="1"/>
</dbReference>
<dbReference type="PANTHER" id="PTHR35936:SF35">
    <property type="entry name" value="L-CYSTINE-BINDING PROTEIN TCYJ"/>
    <property type="match status" value="1"/>
</dbReference>
<keyword evidence="3" id="KW-1185">Reference proteome</keyword>
<dbReference type="EMBL" id="BSOG01000004">
    <property type="protein sequence ID" value="GLR14229.1"/>
    <property type="molecule type" value="Genomic_DNA"/>
</dbReference>
<evidence type="ECO:0008006" key="4">
    <source>
        <dbReference type="Google" id="ProtNLM"/>
    </source>
</evidence>
<accession>A0ABQ5YHU6</accession>
<dbReference type="RefSeq" id="WP_284197315.1">
    <property type="nucleotide sequence ID" value="NZ_BSOG01000004.1"/>
</dbReference>
<evidence type="ECO:0000256" key="1">
    <source>
        <dbReference type="SAM" id="SignalP"/>
    </source>
</evidence>
<evidence type="ECO:0000313" key="2">
    <source>
        <dbReference type="EMBL" id="GLR14229.1"/>
    </source>
</evidence>
<evidence type="ECO:0000313" key="3">
    <source>
        <dbReference type="Proteomes" id="UP001156706"/>
    </source>
</evidence>
<comment type="caution">
    <text evidence="2">The sequence shown here is derived from an EMBL/GenBank/DDBJ whole genome shotgun (WGS) entry which is preliminary data.</text>
</comment>
<organism evidence="2 3">
    <name type="scientific">Chitinimonas prasina</name>
    <dbReference type="NCBI Taxonomy" id="1434937"/>
    <lineage>
        <taxon>Bacteria</taxon>
        <taxon>Pseudomonadati</taxon>
        <taxon>Pseudomonadota</taxon>
        <taxon>Betaproteobacteria</taxon>
        <taxon>Neisseriales</taxon>
        <taxon>Chitinibacteraceae</taxon>
        <taxon>Chitinimonas</taxon>
    </lineage>
</organism>
<sequence>MGKKLILAGFLAMAGLAVQGADKPASIKLCFDNVEVYPWVVEGRDGLNIVQLKIAAQKVGVKIEFVRTPWARCLDDLGKGNMDGAFAASFKTDRLAVGFYPGASDKADATKYMMMDGYSLYKAKGSNINFDGKTIANLTSAVGAQQGYSIVDQLKGMGVRVDDGTRSADDTLRKLLAGRLQAVALQTLEGDNSIQQAEFAGKVEKVSTPLVEKPYYLMLSKQFVGKNADFAKELWNAVAAARESPEYKKAVSSFK</sequence>
<reference evidence="3" key="1">
    <citation type="journal article" date="2019" name="Int. J. Syst. Evol. Microbiol.">
        <title>The Global Catalogue of Microorganisms (GCM) 10K type strain sequencing project: providing services to taxonomists for standard genome sequencing and annotation.</title>
        <authorList>
            <consortium name="The Broad Institute Genomics Platform"/>
            <consortium name="The Broad Institute Genome Sequencing Center for Infectious Disease"/>
            <person name="Wu L."/>
            <person name="Ma J."/>
        </authorList>
    </citation>
    <scope>NUCLEOTIDE SEQUENCE [LARGE SCALE GENOMIC DNA]</scope>
    <source>
        <strain evidence="3">NBRC 110044</strain>
    </source>
</reference>
<protein>
    <recommendedName>
        <fullName evidence="4">Transporter substrate-binding domain-containing protein</fullName>
    </recommendedName>
</protein>
<dbReference type="SUPFAM" id="SSF53850">
    <property type="entry name" value="Periplasmic binding protein-like II"/>
    <property type="match status" value="1"/>
</dbReference>
<dbReference type="Gene3D" id="3.40.190.10">
    <property type="entry name" value="Periplasmic binding protein-like II"/>
    <property type="match status" value="2"/>
</dbReference>
<gene>
    <name evidence="2" type="ORF">GCM10007907_30190</name>
</gene>
<dbReference type="Proteomes" id="UP001156706">
    <property type="component" value="Unassembled WGS sequence"/>
</dbReference>
<keyword evidence="1" id="KW-0732">Signal</keyword>
<feature type="signal peptide" evidence="1">
    <location>
        <begin position="1"/>
        <end position="20"/>
    </location>
</feature>
<name>A0ABQ5YHU6_9NEIS</name>